<dbReference type="PIRSF" id="PIRSF038881">
    <property type="entry name" value="RNAbp_HP1423"/>
    <property type="match status" value="1"/>
</dbReference>
<dbReference type="InterPro" id="IPR002942">
    <property type="entry name" value="S4_RNA-bd"/>
</dbReference>
<dbReference type="InterPro" id="IPR036986">
    <property type="entry name" value="S4_RNA-bd_sf"/>
</dbReference>
<comment type="caution">
    <text evidence="7">The sequence shown here is derived from an EMBL/GenBank/DDBJ whole genome shotgun (WGS) entry which is preliminary data.</text>
</comment>
<proteinExistence type="inferred from homology"/>
<dbReference type="HAMAP" id="MF_00871">
    <property type="entry name" value="RqcP"/>
    <property type="match status" value="1"/>
</dbReference>
<protein>
    <recommendedName>
        <fullName evidence="5">RQC P-site tRNA stabilizing factor</fullName>
        <shortName evidence="5">RqcP</shortName>
    </recommendedName>
    <alternativeName>
        <fullName evidence="5">Ribosome-associated protein quality control protein P</fullName>
    </alternativeName>
</protein>
<gene>
    <name evidence="5" type="primary">rqcP</name>
    <name evidence="7" type="ORF">GTO89_07140</name>
</gene>
<keyword evidence="1 5" id="KW-0820">tRNA-binding</keyword>
<evidence type="ECO:0000313" key="7">
    <source>
        <dbReference type="EMBL" id="MZP42813.1"/>
    </source>
</evidence>
<keyword evidence="2 5" id="KW-0699">rRNA-binding</keyword>
<dbReference type="Proteomes" id="UP000471031">
    <property type="component" value="Unassembled WGS sequence"/>
</dbReference>
<evidence type="ECO:0000259" key="6">
    <source>
        <dbReference type="SMART" id="SM00363"/>
    </source>
</evidence>
<sequence length="87" mass="9923">MRLDKYLKVSRIIKRRTLAKEVCDGGRVTVNGRPAKAGTEVSPGDRLVLQFPQKRIEVEIVDVKENARVDEAKELYRLLSEEALSRD</sequence>
<keyword evidence="3 5" id="KW-0694">RNA-binding</keyword>
<dbReference type="Gene3D" id="3.10.290.10">
    <property type="entry name" value="RNA-binding S4 domain"/>
    <property type="match status" value="1"/>
</dbReference>
<comment type="subunit">
    <text evidence="5">Associates with stalled 50S ribosomal subunits. Binds to RqcH, 23S rRNA and the P-site tRNA. Does not require RqcH for association with 50S subunits.</text>
</comment>
<dbReference type="CDD" id="cd00165">
    <property type="entry name" value="S4"/>
    <property type="match status" value="1"/>
</dbReference>
<evidence type="ECO:0000313" key="8">
    <source>
        <dbReference type="Proteomes" id="UP000471031"/>
    </source>
</evidence>
<comment type="similarity">
    <text evidence="5">Belongs to the RqcP family.</text>
</comment>
<dbReference type="GO" id="GO:0072344">
    <property type="term" value="P:rescue of stalled ribosome"/>
    <property type="evidence" value="ECO:0007669"/>
    <property type="project" value="UniProtKB-UniRule"/>
</dbReference>
<dbReference type="PROSITE" id="PS50889">
    <property type="entry name" value="S4"/>
    <property type="match status" value="1"/>
</dbReference>
<evidence type="ECO:0000256" key="3">
    <source>
        <dbReference type="ARBA" id="ARBA00022884"/>
    </source>
</evidence>
<evidence type="ECO:0000256" key="4">
    <source>
        <dbReference type="ARBA" id="ARBA00022917"/>
    </source>
</evidence>
<dbReference type="InterPro" id="IPR025490">
    <property type="entry name" value="RqcP"/>
</dbReference>
<dbReference type="EMBL" id="WXEX01000005">
    <property type="protein sequence ID" value="MZP42813.1"/>
    <property type="molecule type" value="Genomic_DNA"/>
</dbReference>
<evidence type="ECO:0000256" key="2">
    <source>
        <dbReference type="ARBA" id="ARBA00022730"/>
    </source>
</evidence>
<dbReference type="GO" id="GO:0019843">
    <property type="term" value="F:rRNA binding"/>
    <property type="evidence" value="ECO:0007669"/>
    <property type="project" value="UniProtKB-UniRule"/>
</dbReference>
<organism evidence="7 8">
    <name type="scientific">Heliomicrobium gestii</name>
    <name type="common">Heliobacterium gestii</name>
    <dbReference type="NCBI Taxonomy" id="2699"/>
    <lineage>
        <taxon>Bacteria</taxon>
        <taxon>Bacillati</taxon>
        <taxon>Bacillota</taxon>
        <taxon>Clostridia</taxon>
        <taxon>Eubacteriales</taxon>
        <taxon>Heliobacteriaceae</taxon>
        <taxon>Heliomicrobium</taxon>
    </lineage>
</organism>
<evidence type="ECO:0000256" key="1">
    <source>
        <dbReference type="ARBA" id="ARBA00022555"/>
    </source>
</evidence>
<keyword evidence="4 5" id="KW-0648">Protein biosynthesis</keyword>
<reference evidence="7 8" key="1">
    <citation type="submission" date="2020-01" db="EMBL/GenBank/DDBJ databases">
        <title>Whole genome sequence of Heliobacterium gestii DSM 11169.</title>
        <authorList>
            <person name="Kyndt J.A."/>
            <person name="Meyer T.E."/>
        </authorList>
    </citation>
    <scope>NUCLEOTIDE SEQUENCE [LARGE SCALE GENOMIC DNA]</scope>
    <source>
        <strain evidence="7 8">DSM 11169</strain>
    </source>
</reference>
<feature type="domain" description="RNA-binding S4" evidence="6">
    <location>
        <begin position="1"/>
        <end position="61"/>
    </location>
</feature>
<dbReference type="GO" id="GO:0043023">
    <property type="term" value="F:ribosomal large subunit binding"/>
    <property type="evidence" value="ECO:0007669"/>
    <property type="project" value="UniProtKB-UniRule"/>
</dbReference>
<evidence type="ECO:0000256" key="5">
    <source>
        <dbReference type="HAMAP-Rule" id="MF_00871"/>
    </source>
</evidence>
<dbReference type="SUPFAM" id="SSF55174">
    <property type="entry name" value="Alpha-L RNA-binding motif"/>
    <property type="match status" value="1"/>
</dbReference>
<dbReference type="Pfam" id="PF01479">
    <property type="entry name" value="S4"/>
    <property type="match status" value="1"/>
</dbReference>
<dbReference type="GO" id="GO:0000049">
    <property type="term" value="F:tRNA binding"/>
    <property type="evidence" value="ECO:0007669"/>
    <property type="project" value="UniProtKB-UniRule"/>
</dbReference>
<comment type="function">
    <text evidence="5">Key component of the ribosome quality control system (RQC), a ribosome-associated complex that mediates the extraction of incompletely synthesized nascent chains from stalled ribosomes and their subsequent degradation. RqcH recruits Ala-charged tRNA, and with RqcP directs the elongation of stalled nascent chains on 50S ribosomal subunits, leading to non-templated C-terminal alanine extensions (Ala tail). The Ala tail promotes nascent chain degradation. RqcP is associated with the translocation-like movement of the peptidyl-tRNA from the A-site into the P-site.</text>
</comment>
<dbReference type="SMART" id="SM00363">
    <property type="entry name" value="S4"/>
    <property type="match status" value="1"/>
</dbReference>
<keyword evidence="8" id="KW-1185">Reference proteome</keyword>
<dbReference type="RefSeq" id="WP_161261390.1">
    <property type="nucleotide sequence ID" value="NZ_JAFBDC010000004.1"/>
</dbReference>
<dbReference type="AlphaFoldDB" id="A0A845LH68"/>
<dbReference type="OrthoDB" id="9805210at2"/>
<accession>A0A845LH68</accession>
<name>A0A845LH68_HELGE</name>